<dbReference type="PROSITE" id="PS51257">
    <property type="entry name" value="PROKAR_LIPOPROTEIN"/>
    <property type="match status" value="1"/>
</dbReference>
<keyword evidence="1" id="KW-0732">Signal</keyword>
<proteinExistence type="predicted"/>
<evidence type="ECO:0000256" key="1">
    <source>
        <dbReference type="SAM" id="SignalP"/>
    </source>
</evidence>
<dbReference type="RefSeq" id="WP_377502585.1">
    <property type="nucleotide sequence ID" value="NZ_JBHULU010000002.1"/>
</dbReference>
<keyword evidence="3" id="KW-1185">Reference proteome</keyword>
<protein>
    <submittedName>
        <fullName evidence="2">DUF2911 domain-containing protein</fullName>
    </submittedName>
</protein>
<dbReference type="Proteomes" id="UP001597544">
    <property type="component" value="Unassembled WGS sequence"/>
</dbReference>
<feature type="signal peptide" evidence="1">
    <location>
        <begin position="1"/>
        <end position="22"/>
    </location>
</feature>
<comment type="caution">
    <text evidence="2">The sequence shown here is derived from an EMBL/GenBank/DDBJ whole genome shotgun (WGS) entry which is preliminary data.</text>
</comment>
<accession>A0ABW5IHJ6</accession>
<name>A0ABW5IHJ6_9BACT</name>
<organism evidence="2 3">
    <name type="scientific">Pontibacter locisalis</name>
    <dbReference type="NCBI Taxonomy" id="1719035"/>
    <lineage>
        <taxon>Bacteria</taxon>
        <taxon>Pseudomonadati</taxon>
        <taxon>Bacteroidota</taxon>
        <taxon>Cytophagia</taxon>
        <taxon>Cytophagales</taxon>
        <taxon>Hymenobacteraceae</taxon>
        <taxon>Pontibacter</taxon>
    </lineage>
</organism>
<sequence length="204" mass="22466">MKKKTFLLGAAIVTAAFTTSCTGTMEENQQEQVASTEVEVATEVEPQVAQQDTIKGSIPSEATGQVGAASLRINYHAPGVKGRVIWGGLVPYDQVWVTGAHMATTLETDKDLVIGGKEVPAGKYALFTIPGREEWTFIINKNWKQHLADDYDAKEDLVRVQVKPEELKQHQERLKYEIVEEADTEGAIQVAWDKVGITVPVETK</sequence>
<reference evidence="3" key="1">
    <citation type="journal article" date="2019" name="Int. J. Syst. Evol. Microbiol.">
        <title>The Global Catalogue of Microorganisms (GCM) 10K type strain sequencing project: providing services to taxonomists for standard genome sequencing and annotation.</title>
        <authorList>
            <consortium name="The Broad Institute Genomics Platform"/>
            <consortium name="The Broad Institute Genome Sequencing Center for Infectious Disease"/>
            <person name="Wu L."/>
            <person name="Ma J."/>
        </authorList>
    </citation>
    <scope>NUCLEOTIDE SEQUENCE [LARGE SCALE GENOMIC DNA]</scope>
    <source>
        <strain evidence="3">KCTC 42498</strain>
    </source>
</reference>
<dbReference type="Pfam" id="PF11138">
    <property type="entry name" value="DUF2911"/>
    <property type="match status" value="1"/>
</dbReference>
<gene>
    <name evidence="2" type="ORF">ACFSRY_01215</name>
</gene>
<feature type="chain" id="PRO_5046794201" evidence="1">
    <location>
        <begin position="23"/>
        <end position="204"/>
    </location>
</feature>
<evidence type="ECO:0000313" key="3">
    <source>
        <dbReference type="Proteomes" id="UP001597544"/>
    </source>
</evidence>
<dbReference type="EMBL" id="JBHULU010000002">
    <property type="protein sequence ID" value="MFD2512470.1"/>
    <property type="molecule type" value="Genomic_DNA"/>
</dbReference>
<dbReference type="InterPro" id="IPR021314">
    <property type="entry name" value="DUF2911"/>
</dbReference>
<evidence type="ECO:0000313" key="2">
    <source>
        <dbReference type="EMBL" id="MFD2512470.1"/>
    </source>
</evidence>